<feature type="region of interest" description="Disordered" evidence="3">
    <location>
        <begin position="623"/>
        <end position="667"/>
    </location>
</feature>
<name>A0A9D1YBX2_9FIRM</name>
<dbReference type="InterPro" id="IPR045857">
    <property type="entry name" value="O16G_dom_2"/>
</dbReference>
<dbReference type="InterPro" id="IPR006047">
    <property type="entry name" value="GH13_cat_dom"/>
</dbReference>
<reference evidence="5" key="1">
    <citation type="journal article" date="2021" name="PeerJ">
        <title>Extensive microbial diversity within the chicken gut microbiome revealed by metagenomics and culture.</title>
        <authorList>
            <person name="Gilroy R."/>
            <person name="Ravi A."/>
            <person name="Getino M."/>
            <person name="Pursley I."/>
            <person name="Horton D.L."/>
            <person name="Alikhan N.F."/>
            <person name="Baker D."/>
            <person name="Gharbi K."/>
            <person name="Hall N."/>
            <person name="Watson M."/>
            <person name="Adriaenssens E.M."/>
            <person name="Foster-Nyarko E."/>
            <person name="Jarju S."/>
            <person name="Secka A."/>
            <person name="Antonio M."/>
            <person name="Oren A."/>
            <person name="Chaudhuri R.R."/>
            <person name="La Ragione R."/>
            <person name="Hildebrand F."/>
            <person name="Pallen M.J."/>
        </authorList>
    </citation>
    <scope>NUCLEOTIDE SEQUENCE</scope>
    <source>
        <strain evidence="5">1282</strain>
    </source>
</reference>
<dbReference type="Pfam" id="PF00128">
    <property type="entry name" value="Alpha-amylase"/>
    <property type="match status" value="1"/>
</dbReference>
<dbReference type="InterPro" id="IPR017853">
    <property type="entry name" value="GH"/>
</dbReference>
<evidence type="ECO:0000256" key="3">
    <source>
        <dbReference type="SAM" id="MobiDB-lite"/>
    </source>
</evidence>
<organism evidence="5 6">
    <name type="scientific">Candidatus Acutalibacter pullistercoris</name>
    <dbReference type="NCBI Taxonomy" id="2838418"/>
    <lineage>
        <taxon>Bacteria</taxon>
        <taxon>Bacillati</taxon>
        <taxon>Bacillota</taxon>
        <taxon>Clostridia</taxon>
        <taxon>Eubacteriales</taxon>
        <taxon>Acutalibacteraceae</taxon>
        <taxon>Acutalibacter</taxon>
    </lineage>
</organism>
<keyword evidence="2" id="KW-0326">Glycosidase</keyword>
<proteinExistence type="predicted"/>
<keyword evidence="1 5" id="KW-0378">Hydrolase</keyword>
<accession>A0A9D1YBX2</accession>
<evidence type="ECO:0000313" key="5">
    <source>
        <dbReference type="EMBL" id="HIY26055.1"/>
    </source>
</evidence>
<dbReference type="PANTHER" id="PTHR10357">
    <property type="entry name" value="ALPHA-AMYLASE FAMILY MEMBER"/>
    <property type="match status" value="1"/>
</dbReference>
<dbReference type="SUPFAM" id="SSF51445">
    <property type="entry name" value="(Trans)glycosidases"/>
    <property type="match status" value="1"/>
</dbReference>
<sequence length="667" mass="75611">MFNSRSRKYRDPAGAVAAGTPVHFRITLPRDLSCSAARLVVEQEGAGTSVLDMFWCGMNGSQREWWECHFTPESPGLYFYYFEARTCRGAQRLSRGRAGSAVFSGTNRWQLTVYQKDFETPSWLEGGVMYQIFPDRFKNSGFPKKDIPAGRTLHETWGEQPVWRPNERGIVTNSDYFGGDLRGIEEKLPYLKDLGVTCLYLNPIFESHSNHRYDTADYSKVDPLLGTEEDLRSLCAAAKQLGIRVILDGVFSHTGSDSVYFNREGRYPTEGAYNSQQSPYYSWYTFRQWPNAYDCWWNFDTLPNVNETNDSYNNYINGPEGIVRKWMKAGASGWRLDVADELPDQFLDQLHDAVKAQDPQGLILGEVWEDASNKSAYGVRRRYLLGQQLDTVMNYPFRDAILGFLLGEDPRRFAETVETIAENYPPQCLNLLMNHIGTHDTERALTVLGGEPAGSRGREWQAEQSLSPQQRDTGLKRLKLAALIQYLLPGVPCVYYGDEAGLEGYRDPFNRGCFPWGQEDQDLLSWYRQLGKLRAAHKDVLAKGVYRTVKADGNLLAFERFVLTKTTRDSLLLVVNRSHRPQSTWGSGLDLEGAQLLLGEPIHAANLLPPFGCALYRVHRELKPKTPPAPQNEGEQNSQPTPVPQEETLDQVLAEEDPLEPEDLPQD</sequence>
<dbReference type="GO" id="GO:0016798">
    <property type="term" value="F:hydrolase activity, acting on glycosyl bonds"/>
    <property type="evidence" value="ECO:0007669"/>
    <property type="project" value="UniProtKB-KW"/>
</dbReference>
<evidence type="ECO:0000313" key="6">
    <source>
        <dbReference type="Proteomes" id="UP000823915"/>
    </source>
</evidence>
<dbReference type="SMART" id="SM00642">
    <property type="entry name" value="Aamy"/>
    <property type="match status" value="1"/>
</dbReference>
<dbReference type="PANTHER" id="PTHR10357:SF210">
    <property type="entry name" value="MALTODEXTRIN GLUCOSIDASE"/>
    <property type="match status" value="1"/>
</dbReference>
<dbReference type="Gene3D" id="3.20.20.80">
    <property type="entry name" value="Glycosidases"/>
    <property type="match status" value="1"/>
</dbReference>
<evidence type="ECO:0000256" key="2">
    <source>
        <dbReference type="ARBA" id="ARBA00023295"/>
    </source>
</evidence>
<feature type="compositionally biased region" description="Acidic residues" evidence="3">
    <location>
        <begin position="647"/>
        <end position="667"/>
    </location>
</feature>
<dbReference type="EMBL" id="DXDU01000043">
    <property type="protein sequence ID" value="HIY26055.1"/>
    <property type="molecule type" value="Genomic_DNA"/>
</dbReference>
<dbReference type="Proteomes" id="UP000823915">
    <property type="component" value="Unassembled WGS sequence"/>
</dbReference>
<reference evidence="5" key="2">
    <citation type="submission" date="2021-04" db="EMBL/GenBank/DDBJ databases">
        <authorList>
            <person name="Gilroy R."/>
        </authorList>
    </citation>
    <scope>NUCLEOTIDE SEQUENCE</scope>
    <source>
        <strain evidence="5">1282</strain>
    </source>
</reference>
<evidence type="ECO:0000256" key="1">
    <source>
        <dbReference type="ARBA" id="ARBA00022801"/>
    </source>
</evidence>
<feature type="domain" description="Glycosyl hydrolase family 13 catalytic" evidence="4">
    <location>
        <begin position="131"/>
        <end position="534"/>
    </location>
</feature>
<comment type="caution">
    <text evidence="5">The sequence shown here is derived from an EMBL/GenBank/DDBJ whole genome shotgun (WGS) entry which is preliminary data.</text>
</comment>
<protein>
    <submittedName>
        <fullName evidence="5">Glycoside hydrolase family 13 protein</fullName>
    </submittedName>
</protein>
<evidence type="ECO:0000259" key="4">
    <source>
        <dbReference type="SMART" id="SM00642"/>
    </source>
</evidence>
<dbReference type="CDD" id="cd11338">
    <property type="entry name" value="AmyAc_CMD"/>
    <property type="match status" value="1"/>
</dbReference>
<gene>
    <name evidence="5" type="ORF">H9838_02640</name>
</gene>
<dbReference type="AlphaFoldDB" id="A0A9D1YBX2"/>
<dbReference type="Gene3D" id="3.90.400.10">
    <property type="entry name" value="Oligo-1,6-glucosidase, Domain 2"/>
    <property type="match status" value="1"/>
</dbReference>
<dbReference type="GO" id="GO:0005975">
    <property type="term" value="P:carbohydrate metabolic process"/>
    <property type="evidence" value="ECO:0007669"/>
    <property type="project" value="InterPro"/>
</dbReference>